<accession>A0A0B5E775</accession>
<dbReference type="Pfam" id="PF05751">
    <property type="entry name" value="FixH"/>
    <property type="match status" value="1"/>
</dbReference>
<dbReference type="OrthoDB" id="1495896at2"/>
<sequence>MMREITGKHVLIGMVGTFGIIIGVNVFMAVQAVKTFPGLETANSYGVSQTFNRDKEAQEALRWTVEAVDDQENLYVYIRDDAGRPVEVAEIGGTLGRATTVAQDQQPEFRFDGEAYVAQTGVLDEGNWNYRMTATALDGTAFTQRIVIHVKR</sequence>
<dbReference type="InterPro" id="IPR008620">
    <property type="entry name" value="FixH"/>
</dbReference>
<dbReference type="InterPro" id="IPR018037">
    <property type="entry name" value="FixH_proteobacterial"/>
</dbReference>
<dbReference type="HOGENOM" id="CLU_111458_2_0_5"/>
<keyword evidence="1" id="KW-1133">Transmembrane helix</keyword>
<dbReference type="EMBL" id="CP004393">
    <property type="protein sequence ID" value="AJE48896.1"/>
    <property type="molecule type" value="Genomic_DNA"/>
</dbReference>
<organism evidence="2 3">
    <name type="scientific">Celeribacter indicus</name>
    <dbReference type="NCBI Taxonomy" id="1208324"/>
    <lineage>
        <taxon>Bacteria</taxon>
        <taxon>Pseudomonadati</taxon>
        <taxon>Pseudomonadota</taxon>
        <taxon>Alphaproteobacteria</taxon>
        <taxon>Rhodobacterales</taxon>
        <taxon>Roseobacteraceae</taxon>
        <taxon>Celeribacter</taxon>
    </lineage>
</organism>
<evidence type="ECO:0000313" key="3">
    <source>
        <dbReference type="Proteomes" id="UP000031521"/>
    </source>
</evidence>
<gene>
    <name evidence="2" type="ORF">P73_4181</name>
</gene>
<keyword evidence="3" id="KW-1185">Reference proteome</keyword>
<dbReference type="STRING" id="1208324.P73_4181"/>
<dbReference type="PIRSF" id="PIRSF011386">
    <property type="entry name" value="FixH"/>
    <property type="match status" value="1"/>
</dbReference>
<evidence type="ECO:0000313" key="2">
    <source>
        <dbReference type="EMBL" id="AJE48896.1"/>
    </source>
</evidence>
<keyword evidence="1" id="KW-0812">Transmembrane</keyword>
<dbReference type="AlphaFoldDB" id="A0A0B5E775"/>
<feature type="transmembrane region" description="Helical" evidence="1">
    <location>
        <begin position="12"/>
        <end position="33"/>
    </location>
</feature>
<dbReference type="KEGG" id="cid:P73_4181"/>
<name>A0A0B5E775_9RHOB</name>
<dbReference type="Proteomes" id="UP000031521">
    <property type="component" value="Chromosome"/>
</dbReference>
<proteinExistence type="predicted"/>
<protein>
    <submittedName>
        <fullName evidence="2">FixH protein</fullName>
    </submittedName>
</protein>
<keyword evidence="1" id="KW-0472">Membrane</keyword>
<evidence type="ECO:0000256" key="1">
    <source>
        <dbReference type="SAM" id="Phobius"/>
    </source>
</evidence>
<reference evidence="2 3" key="1">
    <citation type="journal article" date="2014" name="Int. J. Syst. Evol. Microbiol.">
        <title>Celeribacter indicus sp. nov., a polycyclic aromatic hydrocarbon-degrading bacterium from deep-sea sediment and reclassification of Huaishuia halophila as Celeribacter halophilus comb. nov.</title>
        <authorList>
            <person name="Lai Q."/>
            <person name="Cao J."/>
            <person name="Yuan J."/>
            <person name="Li F."/>
            <person name="Shao Z."/>
        </authorList>
    </citation>
    <scope>NUCLEOTIDE SEQUENCE [LARGE SCALE GENOMIC DNA]</scope>
    <source>
        <strain evidence="2">P73</strain>
    </source>
</reference>